<dbReference type="EMBL" id="BDIP01005125">
    <property type="protein sequence ID" value="GIQ89514.1"/>
    <property type="molecule type" value="Genomic_DNA"/>
</dbReference>
<comment type="caution">
    <text evidence="1">The sequence shown here is derived from an EMBL/GenBank/DDBJ whole genome shotgun (WGS) entry which is preliminary data.</text>
</comment>
<keyword evidence="2" id="KW-1185">Reference proteome</keyword>
<evidence type="ECO:0000313" key="1">
    <source>
        <dbReference type="EMBL" id="GIQ89514.1"/>
    </source>
</evidence>
<protein>
    <submittedName>
        <fullName evidence="1">Uncharacterized protein</fullName>
    </submittedName>
</protein>
<evidence type="ECO:0000313" key="2">
    <source>
        <dbReference type="Proteomes" id="UP000265618"/>
    </source>
</evidence>
<dbReference type="Proteomes" id="UP000265618">
    <property type="component" value="Unassembled WGS sequence"/>
</dbReference>
<gene>
    <name evidence="1" type="ORF">KIPB_012006</name>
</gene>
<sequence length="188" mass="20189">MLMYTDTQTVVVGNRYDQERYSSYVITPDASAVPLPSTVGVTPSSVWTGQLMIEDLRVSLYKEDGSVFYMADATVLVSLDTGDQTSAFWASPDPTLSCYGVPYILLPLAALESGADLDLTVQYYSNSGVTDIVNTATSFQHTVSMPIGGGTPASITVDPLFLGWQEDGEVNDFTIQLVNEYGAVIADG</sequence>
<feature type="non-terminal residue" evidence="1">
    <location>
        <position position="1"/>
    </location>
</feature>
<reference evidence="1 2" key="1">
    <citation type="journal article" date="2018" name="PLoS ONE">
        <title>The draft genome of Kipferlia bialata reveals reductive genome evolution in fornicate parasites.</title>
        <authorList>
            <person name="Tanifuji G."/>
            <person name="Takabayashi S."/>
            <person name="Kume K."/>
            <person name="Takagi M."/>
            <person name="Nakayama T."/>
            <person name="Kamikawa R."/>
            <person name="Inagaki Y."/>
            <person name="Hashimoto T."/>
        </authorList>
    </citation>
    <scope>NUCLEOTIDE SEQUENCE [LARGE SCALE GENOMIC DNA]</scope>
    <source>
        <strain evidence="1">NY0173</strain>
    </source>
</reference>
<proteinExistence type="predicted"/>
<organism evidence="1 2">
    <name type="scientific">Kipferlia bialata</name>
    <dbReference type="NCBI Taxonomy" id="797122"/>
    <lineage>
        <taxon>Eukaryota</taxon>
        <taxon>Metamonada</taxon>
        <taxon>Carpediemonas-like organisms</taxon>
        <taxon>Kipferlia</taxon>
    </lineage>
</organism>
<dbReference type="AlphaFoldDB" id="A0A9K3D5N7"/>
<name>A0A9K3D5N7_9EUKA</name>
<accession>A0A9K3D5N7</accession>